<gene>
    <name evidence="9" type="primary">oar</name>
    <name evidence="9" type="ORF">GCM10008098_30390</name>
</gene>
<name>A0ABQ3A4J1_9GAMM</name>
<dbReference type="Gene3D" id="2.40.170.20">
    <property type="entry name" value="TonB-dependent receptor, beta-barrel domain"/>
    <property type="match status" value="1"/>
</dbReference>
<dbReference type="PANTHER" id="PTHR30069">
    <property type="entry name" value="TONB-DEPENDENT OUTER MEMBRANE RECEPTOR"/>
    <property type="match status" value="1"/>
</dbReference>
<keyword evidence="10" id="KW-1185">Reference proteome</keyword>
<dbReference type="InterPro" id="IPR037066">
    <property type="entry name" value="Plug_dom_sf"/>
</dbReference>
<keyword evidence="4" id="KW-0812">Transmembrane</keyword>
<evidence type="ECO:0000256" key="1">
    <source>
        <dbReference type="ARBA" id="ARBA00004571"/>
    </source>
</evidence>
<evidence type="ECO:0000256" key="6">
    <source>
        <dbReference type="ARBA" id="ARBA00023237"/>
    </source>
</evidence>
<dbReference type="SUPFAM" id="SSF56935">
    <property type="entry name" value="Porins"/>
    <property type="match status" value="1"/>
</dbReference>
<keyword evidence="2" id="KW-0813">Transport</keyword>
<evidence type="ECO:0000313" key="9">
    <source>
        <dbReference type="EMBL" id="GGY35084.1"/>
    </source>
</evidence>
<keyword evidence="6" id="KW-0998">Cell outer membrane</keyword>
<dbReference type="InterPro" id="IPR036942">
    <property type="entry name" value="Beta-barrel_TonB_sf"/>
</dbReference>
<protein>
    <submittedName>
        <fullName evidence="9">Oar protein</fullName>
    </submittedName>
</protein>
<evidence type="ECO:0000256" key="4">
    <source>
        <dbReference type="ARBA" id="ARBA00022692"/>
    </source>
</evidence>
<dbReference type="Pfam" id="PF07715">
    <property type="entry name" value="Plug"/>
    <property type="match status" value="1"/>
</dbReference>
<comment type="subcellular location">
    <subcellularLocation>
        <location evidence="1">Cell outer membrane</location>
        <topology evidence="1">Multi-pass membrane protein</topology>
    </subcellularLocation>
</comment>
<reference evidence="10" key="1">
    <citation type="journal article" date="2019" name="Int. J. Syst. Evol. Microbiol.">
        <title>The Global Catalogue of Microorganisms (GCM) 10K type strain sequencing project: providing services to taxonomists for standard genome sequencing and annotation.</title>
        <authorList>
            <consortium name="The Broad Institute Genomics Platform"/>
            <consortium name="The Broad Institute Genome Sequencing Center for Infectious Disease"/>
            <person name="Wu L."/>
            <person name="Ma J."/>
        </authorList>
    </citation>
    <scope>NUCLEOTIDE SEQUENCE [LARGE SCALE GENOMIC DNA]</scope>
    <source>
        <strain evidence="10">KCTC 22232</strain>
    </source>
</reference>
<dbReference type="Proteomes" id="UP000621898">
    <property type="component" value="Unassembled WGS sequence"/>
</dbReference>
<proteinExistence type="predicted"/>
<dbReference type="InterPro" id="IPR012910">
    <property type="entry name" value="Plug_dom"/>
</dbReference>
<feature type="domain" description="TonB-dependent receptor plug" evidence="7">
    <location>
        <begin position="76"/>
        <end position="187"/>
    </location>
</feature>
<dbReference type="PANTHER" id="PTHR30069:SF46">
    <property type="entry name" value="OAR PROTEIN"/>
    <property type="match status" value="1"/>
</dbReference>
<accession>A0ABQ3A4J1</accession>
<dbReference type="InterPro" id="IPR039426">
    <property type="entry name" value="TonB-dep_rcpt-like"/>
</dbReference>
<evidence type="ECO:0000259" key="7">
    <source>
        <dbReference type="Pfam" id="PF07715"/>
    </source>
</evidence>
<organism evidence="9 10">
    <name type="scientific">Rhodanobacter panaciterrae</name>
    <dbReference type="NCBI Taxonomy" id="490572"/>
    <lineage>
        <taxon>Bacteria</taxon>
        <taxon>Pseudomonadati</taxon>
        <taxon>Pseudomonadota</taxon>
        <taxon>Gammaproteobacteria</taxon>
        <taxon>Lysobacterales</taxon>
        <taxon>Rhodanobacteraceae</taxon>
        <taxon>Rhodanobacter</taxon>
    </lineage>
</organism>
<evidence type="ECO:0000256" key="3">
    <source>
        <dbReference type="ARBA" id="ARBA00022452"/>
    </source>
</evidence>
<dbReference type="Pfam" id="PF25183">
    <property type="entry name" value="OMP_b-brl_4"/>
    <property type="match status" value="1"/>
</dbReference>
<comment type="caution">
    <text evidence="9">The sequence shown here is derived from an EMBL/GenBank/DDBJ whole genome shotgun (WGS) entry which is preliminary data.</text>
</comment>
<evidence type="ECO:0000313" key="10">
    <source>
        <dbReference type="Proteomes" id="UP000621898"/>
    </source>
</evidence>
<dbReference type="EMBL" id="BMXT01000005">
    <property type="protein sequence ID" value="GGY35084.1"/>
    <property type="molecule type" value="Genomic_DNA"/>
</dbReference>
<dbReference type="Gene3D" id="2.170.130.10">
    <property type="entry name" value="TonB-dependent receptor, plug domain"/>
    <property type="match status" value="1"/>
</dbReference>
<evidence type="ECO:0000256" key="2">
    <source>
        <dbReference type="ARBA" id="ARBA00022448"/>
    </source>
</evidence>
<evidence type="ECO:0000259" key="8">
    <source>
        <dbReference type="Pfam" id="PF25183"/>
    </source>
</evidence>
<feature type="domain" description="TonB-dependent transporter Oar-like beta-barrel" evidence="8">
    <location>
        <begin position="292"/>
        <end position="886"/>
    </location>
</feature>
<sequence>MPVDSTGHYSITVPIGAYTVNLVQNGQTIQSQANVSPNASSGAAVNFTVAAANKDAQNLTAVTVTANSLLAIDVSSTRQSQVITSEQLSHLPLARSGEAIALLAPGSVAGAVALNMAMTSGGGPTGAPMVSFGGSSVQENAYYINGYNSSDPLYNQGGITLPYGSIEQQETLTSGYGAAYGRSAGGVISQIGKSGTNEWHFGAQALWRPAFAEGNYVNWHYNNPHSSATGNVGKMYTYRQPNSNWETVYDAYVSGPLIKDKLFFFLSAEVDKQQTDDNQPVGSALIAKNKFSLPKFYGKVDWNINDSNTVSVTGIRNAQHFEGDYYDYDNVAHKTGAFNSYEPQGKNSFGIWIAKYTSYITDNLTLNAMYGKMKGTYYTVQPGADTGSQLAGIVQPNQENPALTGGNPNGIQNSNQNSIIPNTNHTGGNNNLRVDLDWKIGSHDIQFGIDNQNTFDSGDGSITTGPGYSWVYAQGSPSTYLVGQDPGAAPWVDAPGAYANGAGGYTVSKQQFFTAATVSVKQRAQYVQDNWQVTPNLLLNLGIRNDQFTNLNSDAVPYIRETHGQWAPRLGFSWDVFGDSSMKVFGNVGRYYLALPTGVAVREASASTFTNEYYTYSGIDPATGYPTGLTPINSRGQTTGPGVPVSLNNEYGQALNPYTVHSTNIKAEYQDEFVLGMQQQFAPSWTYGVQATYRKLGRIIDDVGDGATQCVQLLAQNPGIASLTPGVSALDDCKANPSTYGIQGSVLINPGSTNTFSVVNPAGGYYHYTVTPQQFGFPKATRHYYSLEGFLEHQFADKWTGKLDYVFSKSYGSTEGPVQSNIGQGGSSGSITTQWDYGQLMQYANGDQANDRRHVIKAYGTYQVASEWLISGVVTVASGTPKSCLGYYGPDQTNPGLGYGTFYHWCGGVPTPGGSTGFTPWIHQLDLSFEYRPLWADKKFAVQLQIHNVLNEQKVVQYYPRYNQYFPNGTPTNPTPVYSNASYGRPLGTEAPRYVQFGVTYDF</sequence>
<dbReference type="InterPro" id="IPR057601">
    <property type="entry name" value="Oar-like_b-barrel"/>
</dbReference>
<evidence type="ECO:0000256" key="5">
    <source>
        <dbReference type="ARBA" id="ARBA00023136"/>
    </source>
</evidence>
<keyword evidence="5" id="KW-0472">Membrane</keyword>
<keyword evidence="3" id="KW-1134">Transmembrane beta strand</keyword>